<keyword evidence="3" id="KW-1185">Reference proteome</keyword>
<dbReference type="STRING" id="145854.GA0074692_3094"/>
<protein>
    <submittedName>
        <fullName evidence="2">Uncharacterized protein</fullName>
    </submittedName>
</protein>
<name>A0A1C6SPD1_9ACTN</name>
<feature type="transmembrane region" description="Helical" evidence="1">
    <location>
        <begin position="103"/>
        <end position="120"/>
    </location>
</feature>
<keyword evidence="1" id="KW-1133">Transmembrane helix</keyword>
<gene>
    <name evidence="2" type="ORF">GA0074692_3094</name>
</gene>
<sequence>MYRFGQPVLSDCQAVGNGQVGKVWYQAAQFYWWTALVLAYAVIAGGYLRVARARGLGARLLPYVLTGGALVVLSAAVSVVWGVLDHPYYPDEPPTSVQFPFRLIDPTGVIGLALLVLAWLERRVALLLFALGYLAVVLVPINFGWGVGWGNQWAMAPPLAISGGLLLLGSAGFALAQRLRQPR</sequence>
<feature type="transmembrane region" description="Helical" evidence="1">
    <location>
        <begin position="127"/>
        <end position="147"/>
    </location>
</feature>
<dbReference type="Proteomes" id="UP000198959">
    <property type="component" value="Unassembled WGS sequence"/>
</dbReference>
<accession>A0A1C6SPD1</accession>
<feature type="transmembrane region" description="Helical" evidence="1">
    <location>
        <begin position="153"/>
        <end position="176"/>
    </location>
</feature>
<evidence type="ECO:0000256" key="1">
    <source>
        <dbReference type="SAM" id="Phobius"/>
    </source>
</evidence>
<feature type="transmembrane region" description="Helical" evidence="1">
    <location>
        <begin position="30"/>
        <end position="48"/>
    </location>
</feature>
<reference evidence="3" key="1">
    <citation type="submission" date="2016-06" db="EMBL/GenBank/DDBJ databases">
        <authorList>
            <person name="Varghese N."/>
            <person name="Submissions Spin"/>
        </authorList>
    </citation>
    <scope>NUCLEOTIDE SEQUENCE [LARGE SCALE GENOMIC DNA]</scope>
    <source>
        <strain evidence="3">DSM 43817</strain>
    </source>
</reference>
<keyword evidence="1" id="KW-0472">Membrane</keyword>
<organism evidence="2 3">
    <name type="scientific">Micromonospora pallida</name>
    <dbReference type="NCBI Taxonomy" id="145854"/>
    <lineage>
        <taxon>Bacteria</taxon>
        <taxon>Bacillati</taxon>
        <taxon>Actinomycetota</taxon>
        <taxon>Actinomycetes</taxon>
        <taxon>Micromonosporales</taxon>
        <taxon>Micromonosporaceae</taxon>
        <taxon>Micromonospora</taxon>
    </lineage>
</organism>
<evidence type="ECO:0000313" key="2">
    <source>
        <dbReference type="EMBL" id="SCL31338.1"/>
    </source>
</evidence>
<proteinExistence type="predicted"/>
<dbReference type="EMBL" id="FMHW01000002">
    <property type="protein sequence ID" value="SCL31338.1"/>
    <property type="molecule type" value="Genomic_DNA"/>
</dbReference>
<keyword evidence="1" id="KW-0812">Transmembrane</keyword>
<feature type="transmembrane region" description="Helical" evidence="1">
    <location>
        <begin position="60"/>
        <end position="83"/>
    </location>
</feature>
<dbReference type="AlphaFoldDB" id="A0A1C6SPD1"/>
<evidence type="ECO:0000313" key="3">
    <source>
        <dbReference type="Proteomes" id="UP000198959"/>
    </source>
</evidence>